<reference evidence="1" key="1">
    <citation type="submission" date="2021-02" db="EMBL/GenBank/DDBJ databases">
        <authorList>
            <person name="Nowell W R."/>
        </authorList>
    </citation>
    <scope>NUCLEOTIDE SEQUENCE</scope>
</reference>
<feature type="non-terminal residue" evidence="1">
    <location>
        <position position="1"/>
    </location>
</feature>
<dbReference type="AlphaFoldDB" id="A0A821BQX4"/>
<evidence type="ECO:0000313" key="1">
    <source>
        <dbReference type="EMBL" id="CAF4591381.1"/>
    </source>
</evidence>
<proteinExistence type="predicted"/>
<dbReference type="EMBL" id="CAJOBQ010003048">
    <property type="protein sequence ID" value="CAF4591381.1"/>
    <property type="molecule type" value="Genomic_DNA"/>
</dbReference>
<organism evidence="1 2">
    <name type="scientific">Rotaria socialis</name>
    <dbReference type="NCBI Taxonomy" id="392032"/>
    <lineage>
        <taxon>Eukaryota</taxon>
        <taxon>Metazoa</taxon>
        <taxon>Spiralia</taxon>
        <taxon>Gnathifera</taxon>
        <taxon>Rotifera</taxon>
        <taxon>Eurotatoria</taxon>
        <taxon>Bdelloidea</taxon>
        <taxon>Philodinida</taxon>
        <taxon>Philodinidae</taxon>
        <taxon>Rotaria</taxon>
    </lineage>
</organism>
<gene>
    <name evidence="1" type="ORF">TSG867_LOCUS27228</name>
</gene>
<accession>A0A821BQX4</accession>
<sequence>DISGKGMIPEEQEVLIMLGALFRIQNLTHESETAVWVVHMSWCNNDDAYLKKNNKKEVREKSSTTDETISSLTKQQDNIQHDYQDDINSIIRQHHQCNFFLLLYLMTFYLLF</sequence>
<protein>
    <submittedName>
        <fullName evidence="1">Uncharacterized protein</fullName>
    </submittedName>
</protein>
<name>A0A821BQX4_9BILA</name>
<dbReference type="Proteomes" id="UP000663862">
    <property type="component" value="Unassembled WGS sequence"/>
</dbReference>
<evidence type="ECO:0000313" key="2">
    <source>
        <dbReference type="Proteomes" id="UP000663862"/>
    </source>
</evidence>
<comment type="caution">
    <text evidence="1">The sequence shown here is derived from an EMBL/GenBank/DDBJ whole genome shotgun (WGS) entry which is preliminary data.</text>
</comment>